<organism evidence="1 2">
    <name type="scientific">Flavobacterium branchiophilum</name>
    <dbReference type="NCBI Taxonomy" id="55197"/>
    <lineage>
        <taxon>Bacteria</taxon>
        <taxon>Pseudomonadati</taxon>
        <taxon>Bacteroidota</taxon>
        <taxon>Flavobacteriia</taxon>
        <taxon>Flavobacteriales</taxon>
        <taxon>Flavobacteriaceae</taxon>
        <taxon>Flavobacterium</taxon>
    </lineage>
</organism>
<sequence length="165" mass="17550">MPNLQNNRLNITATPAQITAVKAALQTINTNLPFLIGLTTEERVALPAIDVNNKVFTEDAINAAINNPTLVPAYIALPNLQADLTLFSQLDELYTMVNQLAEKLDDTKLIAGSEAFNGARLFYKACQSAAEAGVPGADTIVQQLGSRFANQGTTAKNAPQAPPSL</sequence>
<dbReference type="OMA" id="YANDDPQ"/>
<evidence type="ECO:0000313" key="2">
    <source>
        <dbReference type="Proteomes" id="UP000220828"/>
    </source>
</evidence>
<dbReference type="Proteomes" id="UP000220828">
    <property type="component" value="Unassembled WGS sequence"/>
</dbReference>
<accession>A0A2H3KC56</accession>
<dbReference type="AlphaFoldDB" id="A0A2H3KC56"/>
<proteinExistence type="predicted"/>
<protein>
    <submittedName>
        <fullName evidence="1">Uncharacterized protein</fullName>
    </submittedName>
</protein>
<dbReference type="EMBL" id="PCMW01000035">
    <property type="protein sequence ID" value="PDS24840.1"/>
    <property type="molecule type" value="Genomic_DNA"/>
</dbReference>
<comment type="caution">
    <text evidence="1">The sequence shown here is derived from an EMBL/GenBank/DDBJ whole genome shotgun (WGS) entry which is preliminary data.</text>
</comment>
<dbReference type="OrthoDB" id="5952844at2"/>
<evidence type="ECO:0000313" key="1">
    <source>
        <dbReference type="EMBL" id="PDS24840.1"/>
    </source>
</evidence>
<gene>
    <name evidence="1" type="ORF">B0A77_06860</name>
</gene>
<dbReference type="RefSeq" id="WP_014084664.1">
    <property type="nucleotide sequence ID" value="NZ_CBCSFI010000005.1"/>
</dbReference>
<reference evidence="1 2" key="1">
    <citation type="submission" date="2017-09" db="EMBL/GenBank/DDBJ databases">
        <title>Whole genomes of Flavobacteriaceae.</title>
        <authorList>
            <person name="Stine C."/>
            <person name="Li C."/>
            <person name="Tadesse D."/>
        </authorList>
    </citation>
    <scope>NUCLEOTIDE SEQUENCE [LARGE SCALE GENOMIC DNA]</scope>
    <source>
        <strain evidence="1 2">ATCC 35036</strain>
    </source>
</reference>
<name>A0A2H3KC56_9FLAO</name>